<name>A0A7M7NBD8_STRPU</name>
<dbReference type="OMA" id="LISVRYY"/>
<reference evidence="3" key="2">
    <citation type="submission" date="2021-01" db="UniProtKB">
        <authorList>
            <consortium name="EnsemblMetazoa"/>
        </authorList>
    </citation>
    <scope>IDENTIFICATION</scope>
</reference>
<reference evidence="4" key="1">
    <citation type="submission" date="2015-02" db="EMBL/GenBank/DDBJ databases">
        <title>Genome sequencing for Strongylocentrotus purpuratus.</title>
        <authorList>
            <person name="Murali S."/>
            <person name="Liu Y."/>
            <person name="Vee V."/>
            <person name="English A."/>
            <person name="Wang M."/>
            <person name="Skinner E."/>
            <person name="Han Y."/>
            <person name="Muzny D.M."/>
            <person name="Worley K.C."/>
            <person name="Gibbs R.A."/>
        </authorList>
    </citation>
    <scope>NUCLEOTIDE SEQUENCE</scope>
</reference>
<dbReference type="GeneID" id="100889094"/>
<dbReference type="Proteomes" id="UP000007110">
    <property type="component" value="Unassembled WGS sequence"/>
</dbReference>
<dbReference type="Gene3D" id="2.60.40.640">
    <property type="match status" value="1"/>
</dbReference>
<dbReference type="OrthoDB" id="2333384at2759"/>
<dbReference type="PANTHER" id="PTHR11188">
    <property type="entry name" value="ARRESTIN DOMAIN CONTAINING PROTEIN"/>
    <property type="match status" value="1"/>
</dbReference>
<dbReference type="InterPro" id="IPR014756">
    <property type="entry name" value="Ig_E-set"/>
</dbReference>
<dbReference type="AlphaFoldDB" id="A0A7M7NBD8"/>
<evidence type="ECO:0000256" key="1">
    <source>
        <dbReference type="ARBA" id="ARBA00005298"/>
    </source>
</evidence>
<dbReference type="InterPro" id="IPR011021">
    <property type="entry name" value="Arrestin-like_N"/>
</dbReference>
<dbReference type="RefSeq" id="XP_030833198.1">
    <property type="nucleotide sequence ID" value="XM_030977338.1"/>
</dbReference>
<dbReference type="InParanoid" id="A0A7M7NBD8"/>
<dbReference type="Pfam" id="PF00339">
    <property type="entry name" value="Arrestin_N"/>
    <property type="match status" value="1"/>
</dbReference>
<feature type="domain" description="Arrestin-like N-terminal" evidence="2">
    <location>
        <begin position="6"/>
        <end position="141"/>
    </location>
</feature>
<keyword evidence="4" id="KW-1185">Reference proteome</keyword>
<dbReference type="InterPro" id="IPR050357">
    <property type="entry name" value="Arrestin_domain-protein"/>
</dbReference>
<evidence type="ECO:0000313" key="3">
    <source>
        <dbReference type="EnsemblMetazoa" id="XP_030833198"/>
    </source>
</evidence>
<accession>A0A7M7NBD8</accession>
<comment type="similarity">
    <text evidence="1">Belongs to the arrestin family.</text>
</comment>
<protein>
    <recommendedName>
        <fullName evidence="2">Arrestin-like N-terminal domain-containing protein</fullName>
    </recommendedName>
</protein>
<sequence length="293" mass="33729">MELFGINLTAGRETYVVGDVISGEVIIQSSKDEVIEDLVVSICGIAHVEWKKCFTKYQETESYYNVKKTLIDVTSARKERKLSRRVPWVKYFELDVPEDTFPPNFYSDHGYIRNDVTVTLKLKGGKEHVTSRPFKIIDVTSLATHFEDSQRSCSQVSSFRSSTQSWTRIRLPAHILPCEGDSSVVKIGFECSPGYCKDEIDLIQRIDYRVNEVNVFTKYSVINCNGTRRQSGGDVTWTELIVPKKQLPIIHHCRLISVRYYLKKSPIKSDKFSWLPLSWQRGPEILIINSLHR</sequence>
<dbReference type="EnsemblMetazoa" id="XM_030977338">
    <property type="protein sequence ID" value="XP_030833198"/>
    <property type="gene ID" value="LOC100889094"/>
</dbReference>
<evidence type="ECO:0000313" key="4">
    <source>
        <dbReference type="Proteomes" id="UP000007110"/>
    </source>
</evidence>
<dbReference type="SUPFAM" id="SSF81296">
    <property type="entry name" value="E set domains"/>
    <property type="match status" value="1"/>
</dbReference>
<dbReference type="PANTHER" id="PTHR11188:SF17">
    <property type="entry name" value="FI21816P1"/>
    <property type="match status" value="1"/>
</dbReference>
<dbReference type="KEGG" id="spu:100889094"/>
<proteinExistence type="inferred from homology"/>
<organism evidence="3 4">
    <name type="scientific">Strongylocentrotus purpuratus</name>
    <name type="common">Purple sea urchin</name>
    <dbReference type="NCBI Taxonomy" id="7668"/>
    <lineage>
        <taxon>Eukaryota</taxon>
        <taxon>Metazoa</taxon>
        <taxon>Echinodermata</taxon>
        <taxon>Eleutherozoa</taxon>
        <taxon>Echinozoa</taxon>
        <taxon>Echinoidea</taxon>
        <taxon>Euechinoidea</taxon>
        <taxon>Echinacea</taxon>
        <taxon>Camarodonta</taxon>
        <taxon>Echinidea</taxon>
        <taxon>Strongylocentrotidae</taxon>
        <taxon>Strongylocentrotus</taxon>
    </lineage>
</organism>
<evidence type="ECO:0000259" key="2">
    <source>
        <dbReference type="Pfam" id="PF00339"/>
    </source>
</evidence>
<dbReference type="InterPro" id="IPR014752">
    <property type="entry name" value="Arrestin-like_C"/>
</dbReference>